<dbReference type="InterPro" id="IPR006073">
    <property type="entry name" value="GTP-bd"/>
</dbReference>
<keyword evidence="9" id="KW-1002">Plastid outer membrane</keyword>
<evidence type="ECO:0000256" key="12">
    <source>
        <dbReference type="ARBA" id="ARBA00022989"/>
    </source>
</evidence>
<keyword evidence="12" id="KW-1133">Transmembrane helix</keyword>
<evidence type="ECO:0000256" key="3">
    <source>
        <dbReference type="ARBA" id="ARBA00022448"/>
    </source>
</evidence>
<evidence type="ECO:0000256" key="15">
    <source>
        <dbReference type="SAM" id="MobiDB-lite"/>
    </source>
</evidence>
<accession>A0ABR4HF87</accession>
<dbReference type="SUPFAM" id="SSF52540">
    <property type="entry name" value="P-loop containing nucleoside triphosphate hydrolases"/>
    <property type="match status" value="1"/>
</dbReference>
<feature type="domain" description="G" evidence="16">
    <location>
        <begin position="50"/>
        <end position="142"/>
    </location>
</feature>
<evidence type="ECO:0000256" key="2">
    <source>
        <dbReference type="ARBA" id="ARBA00004167"/>
    </source>
</evidence>
<keyword evidence="13" id="KW-0472">Membrane</keyword>
<keyword evidence="4" id="KW-0150">Chloroplast</keyword>
<evidence type="ECO:0000259" key="16">
    <source>
        <dbReference type="Pfam" id="PF01926"/>
    </source>
</evidence>
<feature type="region of interest" description="Disordered" evidence="15">
    <location>
        <begin position="356"/>
        <end position="415"/>
    </location>
</feature>
<evidence type="ECO:0000256" key="14">
    <source>
        <dbReference type="ARBA" id="ARBA00024013"/>
    </source>
</evidence>
<name>A0ABR4HF87_9EURO</name>
<evidence type="ECO:0000256" key="1">
    <source>
        <dbReference type="ARBA" id="ARBA00001946"/>
    </source>
</evidence>
<evidence type="ECO:0000256" key="10">
    <source>
        <dbReference type="ARBA" id="ARBA00022842"/>
    </source>
</evidence>
<keyword evidence="7" id="KW-0479">Metal-binding</keyword>
<dbReference type="GO" id="GO:0016787">
    <property type="term" value="F:hydrolase activity"/>
    <property type="evidence" value="ECO:0007669"/>
    <property type="project" value="UniProtKB-KW"/>
</dbReference>
<keyword evidence="6" id="KW-0812">Transmembrane</keyword>
<dbReference type="InterPro" id="IPR027417">
    <property type="entry name" value="P-loop_NTPase"/>
</dbReference>
<dbReference type="PANTHER" id="PTHR10903">
    <property type="entry name" value="GTPASE, IMAP FAMILY MEMBER-RELATED"/>
    <property type="match status" value="1"/>
</dbReference>
<dbReference type="PANTHER" id="PTHR10903:SF135">
    <property type="entry name" value="TRANSLOCASE OF CHLOROPLAST 120, CHLOROPLASTIC-RELATED"/>
    <property type="match status" value="1"/>
</dbReference>
<dbReference type="Proteomes" id="UP001610335">
    <property type="component" value="Unassembled WGS sequence"/>
</dbReference>
<keyword evidence="11" id="KW-0653">Protein transport</keyword>
<dbReference type="EMBL" id="JBFXLS010000131">
    <property type="protein sequence ID" value="KAL2814090.1"/>
    <property type="molecule type" value="Genomic_DNA"/>
</dbReference>
<comment type="cofactor">
    <cofactor evidence="1">
        <name>Mg(2+)</name>
        <dbReference type="ChEBI" id="CHEBI:18420"/>
    </cofactor>
</comment>
<feature type="compositionally biased region" description="Acidic residues" evidence="15">
    <location>
        <begin position="376"/>
        <end position="401"/>
    </location>
</feature>
<evidence type="ECO:0000256" key="9">
    <source>
        <dbReference type="ARBA" id="ARBA00022805"/>
    </source>
</evidence>
<evidence type="ECO:0000256" key="4">
    <source>
        <dbReference type="ARBA" id="ARBA00022528"/>
    </source>
</evidence>
<evidence type="ECO:0000313" key="17">
    <source>
        <dbReference type="EMBL" id="KAL2814090.1"/>
    </source>
</evidence>
<evidence type="ECO:0000313" key="18">
    <source>
        <dbReference type="Proteomes" id="UP001610335"/>
    </source>
</evidence>
<evidence type="ECO:0000256" key="7">
    <source>
        <dbReference type="ARBA" id="ARBA00022723"/>
    </source>
</evidence>
<dbReference type="Gene3D" id="3.40.50.300">
    <property type="entry name" value="P-loop containing nucleotide triphosphate hydrolases"/>
    <property type="match status" value="1"/>
</dbReference>
<evidence type="ECO:0000256" key="5">
    <source>
        <dbReference type="ARBA" id="ARBA00022640"/>
    </source>
</evidence>
<dbReference type="InterPro" id="IPR045058">
    <property type="entry name" value="GIMA/IAN/Toc"/>
</dbReference>
<organism evidence="17 18">
    <name type="scientific">Aspergillus cavernicola</name>
    <dbReference type="NCBI Taxonomy" id="176166"/>
    <lineage>
        <taxon>Eukaryota</taxon>
        <taxon>Fungi</taxon>
        <taxon>Dikarya</taxon>
        <taxon>Ascomycota</taxon>
        <taxon>Pezizomycotina</taxon>
        <taxon>Eurotiomycetes</taxon>
        <taxon>Eurotiomycetidae</taxon>
        <taxon>Eurotiales</taxon>
        <taxon>Aspergillaceae</taxon>
        <taxon>Aspergillus</taxon>
        <taxon>Aspergillus subgen. Nidulantes</taxon>
    </lineage>
</organism>
<feature type="region of interest" description="Disordered" evidence="15">
    <location>
        <begin position="277"/>
        <end position="300"/>
    </location>
</feature>
<sequence>MKWPFRRKKKQSSGTVNVTANQYTADDARMSVRPQEFRAGRNPRPNDRFIAVMGVTGSGKSSFIEMLTGANVEIGAGLEACTSKIDVYPYELGPNETVYLIDTPGFNDTYTSDAKILLEITTWLATSYKNKIHLNGVVYLHDITQGRMYGSSLSTLKAFKELSGEDAMKRVILTTTHWDIVHPGSRAQTEANERQLIETKRFWGSMIEQGSRVERHDNTKASAERLIRLIVGPSQITLAVQAQMVDQRLKLSETNAGRALGMDLMKKMQDNHRQQLEELRVDKKRSDEMQRKAQREHQRELAKLEVTTRELAERMNREIEAREERLRKQVEEHARREEELRREQAEAYARREGALRRERESLERQRRQWLEASESDKEEEEDEESEEDSDNSDDSDDSENEEYSHNPAGNYYNYENNVSHYAPTYEPSPSSSSSSFSSDVNAHVGFNNWNSGAYNSVSVHNGSSGVWVDNNIIGAQMTGNEGVFNITNTYDVYSGDSHLVVNGRRIPYNGGSVSVINENVWINGRAV</sequence>
<feature type="compositionally biased region" description="Basic and acidic residues" evidence="15">
    <location>
        <begin position="356"/>
        <end position="369"/>
    </location>
</feature>
<keyword evidence="18" id="KW-1185">Reference proteome</keyword>
<protein>
    <submittedName>
        <fullName evidence="17">P-loop containing nucleoside triphosphate hydrolase protein</fullName>
    </submittedName>
</protein>
<keyword evidence="3" id="KW-0813">Transport</keyword>
<gene>
    <name evidence="17" type="ORF">BDW59DRAFT_167293</name>
</gene>
<evidence type="ECO:0000256" key="8">
    <source>
        <dbReference type="ARBA" id="ARBA00022801"/>
    </source>
</evidence>
<dbReference type="CDD" id="cd00882">
    <property type="entry name" value="Ras_like_GTPase"/>
    <property type="match status" value="1"/>
</dbReference>
<comment type="caution">
    <text evidence="17">The sequence shown here is derived from an EMBL/GenBank/DDBJ whole genome shotgun (WGS) entry which is preliminary data.</text>
</comment>
<proteinExistence type="predicted"/>
<reference evidence="17 18" key="1">
    <citation type="submission" date="2024-07" db="EMBL/GenBank/DDBJ databases">
        <title>Section-level genome sequencing and comparative genomics of Aspergillus sections Usti and Cavernicolus.</title>
        <authorList>
            <consortium name="Lawrence Berkeley National Laboratory"/>
            <person name="Nybo J.L."/>
            <person name="Vesth T.C."/>
            <person name="Theobald S."/>
            <person name="Frisvad J.C."/>
            <person name="Larsen T.O."/>
            <person name="Kjaerboelling I."/>
            <person name="Rothschild-Mancinelli K."/>
            <person name="Lyhne E.K."/>
            <person name="Kogle M.E."/>
            <person name="Barry K."/>
            <person name="Clum A."/>
            <person name="Na H."/>
            <person name="Ledsgaard L."/>
            <person name="Lin J."/>
            <person name="Lipzen A."/>
            <person name="Kuo A."/>
            <person name="Riley R."/>
            <person name="Mondo S."/>
            <person name="LaButti K."/>
            <person name="Haridas S."/>
            <person name="Pangalinan J."/>
            <person name="Salamov A.A."/>
            <person name="Simmons B.A."/>
            <person name="Magnuson J.K."/>
            <person name="Chen J."/>
            <person name="Drula E."/>
            <person name="Henrissat B."/>
            <person name="Wiebenga A."/>
            <person name="Lubbers R.J."/>
            <person name="Gomes A.C."/>
            <person name="Makela M.R."/>
            <person name="Stajich J."/>
            <person name="Grigoriev I.V."/>
            <person name="Mortensen U.H."/>
            <person name="De vries R.P."/>
            <person name="Baker S.E."/>
            <person name="Andersen M.R."/>
        </authorList>
    </citation>
    <scope>NUCLEOTIDE SEQUENCE [LARGE SCALE GENOMIC DNA]</scope>
    <source>
        <strain evidence="17 18">CBS 600.67</strain>
    </source>
</reference>
<dbReference type="Pfam" id="PF01926">
    <property type="entry name" value="MMR_HSR1"/>
    <property type="match status" value="1"/>
</dbReference>
<evidence type="ECO:0000256" key="13">
    <source>
        <dbReference type="ARBA" id="ARBA00023136"/>
    </source>
</evidence>
<keyword evidence="10" id="KW-0460">Magnesium</keyword>
<keyword evidence="8 17" id="KW-0378">Hydrolase</keyword>
<evidence type="ECO:0000256" key="6">
    <source>
        <dbReference type="ARBA" id="ARBA00022692"/>
    </source>
</evidence>
<keyword evidence="5" id="KW-0934">Plastid</keyword>
<evidence type="ECO:0000256" key="11">
    <source>
        <dbReference type="ARBA" id="ARBA00022927"/>
    </source>
</evidence>
<comment type="subcellular location">
    <subcellularLocation>
        <location evidence="2">Membrane</location>
        <topology evidence="2">Single-pass membrane protein</topology>
    </subcellularLocation>
    <subcellularLocation>
        <location evidence="14">Plastid</location>
        <location evidence="14">Chloroplast outer membrane</location>
    </subcellularLocation>
</comment>